<reference evidence="1 2" key="1">
    <citation type="submission" date="2020-02" db="EMBL/GenBank/DDBJ databases">
        <authorList>
            <person name="Ferguson B K."/>
        </authorList>
    </citation>
    <scope>NUCLEOTIDE SEQUENCE [LARGE SCALE GENOMIC DNA]</scope>
</reference>
<dbReference type="EMBL" id="CADCXU010000958">
    <property type="protein sequence ID" value="CAA9993650.1"/>
    <property type="molecule type" value="Genomic_DNA"/>
</dbReference>
<evidence type="ECO:0000313" key="1">
    <source>
        <dbReference type="EMBL" id="CAA9993650.1"/>
    </source>
</evidence>
<name>A0A6H5FVF9_9HEMI</name>
<protein>
    <submittedName>
        <fullName evidence="1">Uncharacterized protein</fullName>
    </submittedName>
</protein>
<organism evidence="1 2">
    <name type="scientific">Nesidiocoris tenuis</name>
    <dbReference type="NCBI Taxonomy" id="355587"/>
    <lineage>
        <taxon>Eukaryota</taxon>
        <taxon>Metazoa</taxon>
        <taxon>Ecdysozoa</taxon>
        <taxon>Arthropoda</taxon>
        <taxon>Hexapoda</taxon>
        <taxon>Insecta</taxon>
        <taxon>Pterygota</taxon>
        <taxon>Neoptera</taxon>
        <taxon>Paraneoptera</taxon>
        <taxon>Hemiptera</taxon>
        <taxon>Heteroptera</taxon>
        <taxon>Panheteroptera</taxon>
        <taxon>Cimicomorpha</taxon>
        <taxon>Miridae</taxon>
        <taxon>Dicyphina</taxon>
        <taxon>Nesidiocoris</taxon>
    </lineage>
</organism>
<keyword evidence="2" id="KW-1185">Reference proteome</keyword>
<evidence type="ECO:0000313" key="2">
    <source>
        <dbReference type="Proteomes" id="UP000479000"/>
    </source>
</evidence>
<proteinExistence type="predicted"/>
<dbReference type="AlphaFoldDB" id="A0A6H5FVF9"/>
<accession>A0A6H5FVF9</accession>
<gene>
    <name evidence="1" type="ORF">NTEN_LOCUS553</name>
</gene>
<dbReference type="Proteomes" id="UP000479000">
    <property type="component" value="Unassembled WGS sequence"/>
</dbReference>
<sequence>MFGLWRLSVPILRGRRGTPGTTSVTVCMKLRTSQEPFLRSCLQLLTFLSAGFRSTPDLSTATCTWRPSRGERARWTRRTLRPCALYSSIDVQ</sequence>